<dbReference type="Proteomes" id="UP000604475">
    <property type="component" value="Unassembled WGS sequence"/>
</dbReference>
<keyword evidence="3" id="KW-1185">Reference proteome</keyword>
<evidence type="ECO:0000313" key="2">
    <source>
        <dbReference type="EMBL" id="MBL7627408.1"/>
    </source>
</evidence>
<gene>
    <name evidence="2" type="ORF">I7412_09540</name>
</gene>
<evidence type="ECO:0000313" key="3">
    <source>
        <dbReference type="Proteomes" id="UP000604475"/>
    </source>
</evidence>
<dbReference type="InterPro" id="IPR037069">
    <property type="entry name" value="AcylCoA_DH/ox_N_sf"/>
</dbReference>
<dbReference type="Pfam" id="PF02771">
    <property type="entry name" value="Acyl-CoA_dh_N"/>
    <property type="match status" value="1"/>
</dbReference>
<dbReference type="EMBL" id="JAEACQ010000160">
    <property type="protein sequence ID" value="MBL7627408.1"/>
    <property type="molecule type" value="Genomic_DNA"/>
</dbReference>
<sequence length="105" mass="11354">MSIGLDEDHAALADAVRGFVSRHAGSERVRAGLDRWVAGAAPDYWRAIVEQGLTWPHLPENLGGAEAGEIRPESLAPTLRTRHRCQTQPSAHGGVPRVRLGCLAR</sequence>
<organism evidence="2 3">
    <name type="scientific">Frankia nepalensis</name>
    <dbReference type="NCBI Taxonomy" id="1836974"/>
    <lineage>
        <taxon>Bacteria</taxon>
        <taxon>Bacillati</taxon>
        <taxon>Actinomycetota</taxon>
        <taxon>Actinomycetes</taxon>
        <taxon>Frankiales</taxon>
        <taxon>Frankiaceae</taxon>
        <taxon>Frankia</taxon>
    </lineage>
</organism>
<dbReference type="RefSeq" id="WP_203002297.1">
    <property type="nucleotide sequence ID" value="NZ_JADWYU010000099.1"/>
</dbReference>
<dbReference type="InterPro" id="IPR013786">
    <property type="entry name" value="AcylCoA_DH/ox_N"/>
</dbReference>
<accession>A0A937R822</accession>
<dbReference type="GO" id="GO:0050660">
    <property type="term" value="F:flavin adenine dinucleotide binding"/>
    <property type="evidence" value="ECO:0007669"/>
    <property type="project" value="InterPro"/>
</dbReference>
<reference evidence="2" key="1">
    <citation type="submission" date="2020-12" db="EMBL/GenBank/DDBJ databases">
        <title>Genomic characterization of non-nitrogen-fixing Frankia strains.</title>
        <authorList>
            <person name="Carlos-Shanley C."/>
            <person name="Guerra T."/>
            <person name="Hahn D."/>
        </authorList>
    </citation>
    <scope>NUCLEOTIDE SEQUENCE</scope>
    <source>
        <strain evidence="2">CN6</strain>
    </source>
</reference>
<dbReference type="InterPro" id="IPR009100">
    <property type="entry name" value="AcylCoA_DH/oxidase_NM_dom_sf"/>
</dbReference>
<protein>
    <submittedName>
        <fullName evidence="2">Acyl-CoA/acyl-ACP dehydrogenase</fullName>
    </submittedName>
</protein>
<name>A0A937R822_9ACTN</name>
<dbReference type="GO" id="GO:0016627">
    <property type="term" value="F:oxidoreductase activity, acting on the CH-CH group of donors"/>
    <property type="evidence" value="ECO:0007669"/>
    <property type="project" value="InterPro"/>
</dbReference>
<evidence type="ECO:0000259" key="1">
    <source>
        <dbReference type="Pfam" id="PF02771"/>
    </source>
</evidence>
<proteinExistence type="predicted"/>
<feature type="domain" description="Acyl-CoA dehydrogenase/oxidase N-terminal" evidence="1">
    <location>
        <begin position="7"/>
        <end position="68"/>
    </location>
</feature>
<dbReference type="AlphaFoldDB" id="A0A937R822"/>
<comment type="caution">
    <text evidence="2">The sequence shown here is derived from an EMBL/GenBank/DDBJ whole genome shotgun (WGS) entry which is preliminary data.</text>
</comment>
<dbReference type="Gene3D" id="1.10.540.10">
    <property type="entry name" value="Acyl-CoA dehydrogenase/oxidase, N-terminal domain"/>
    <property type="match status" value="1"/>
</dbReference>
<dbReference type="SUPFAM" id="SSF56645">
    <property type="entry name" value="Acyl-CoA dehydrogenase NM domain-like"/>
    <property type="match status" value="1"/>
</dbReference>